<proteinExistence type="inferred from homology"/>
<keyword evidence="8" id="KW-0560">Oxidoreductase</keyword>
<protein>
    <recommendedName>
        <fullName evidence="3">L-amino-acid oxidase</fullName>
        <ecNumber evidence="3">1.4.3.2</ecNumber>
    </recommendedName>
</protein>
<keyword evidence="7" id="KW-0274">FAD</keyword>
<dbReference type="GO" id="GO:0046872">
    <property type="term" value="F:metal ion binding"/>
    <property type="evidence" value="ECO:0007669"/>
    <property type="project" value="UniProtKB-KW"/>
</dbReference>
<dbReference type="Gene3D" id="2.102.10.10">
    <property type="entry name" value="Rieske [2Fe-2S] iron-sulphur domain"/>
    <property type="match status" value="1"/>
</dbReference>
<dbReference type="InterPro" id="IPR016156">
    <property type="entry name" value="FAD/NAD-linked_Rdtase_dimer_sf"/>
</dbReference>
<dbReference type="InterPro" id="IPR028202">
    <property type="entry name" value="Reductase_C"/>
</dbReference>
<dbReference type="Gene3D" id="3.30.390.30">
    <property type="match status" value="1"/>
</dbReference>
<dbReference type="InterPro" id="IPR023753">
    <property type="entry name" value="FAD/NAD-binding_dom"/>
</dbReference>
<dbReference type="PANTHER" id="PTHR43557:SF7">
    <property type="entry name" value="RIESKE DOMAIN-CONTAINING PROTEIN"/>
    <property type="match status" value="1"/>
</dbReference>
<evidence type="ECO:0000256" key="1">
    <source>
        <dbReference type="ARBA" id="ARBA00005465"/>
    </source>
</evidence>
<keyword evidence="5" id="KW-0001">2Fe-2S</keyword>
<evidence type="ECO:0000256" key="10">
    <source>
        <dbReference type="ARBA" id="ARBA00023014"/>
    </source>
</evidence>
<dbReference type="InterPro" id="IPR050446">
    <property type="entry name" value="FAD-oxidoreductase/Apoptosis"/>
</dbReference>
<dbReference type="Gene3D" id="3.50.50.60">
    <property type="entry name" value="FAD/NAD(P)-binding domain"/>
    <property type="match status" value="2"/>
</dbReference>
<keyword evidence="6" id="KW-0479">Metal-binding</keyword>
<dbReference type="GO" id="GO:0005737">
    <property type="term" value="C:cytoplasm"/>
    <property type="evidence" value="ECO:0007669"/>
    <property type="project" value="TreeGrafter"/>
</dbReference>
<evidence type="ECO:0000259" key="12">
    <source>
        <dbReference type="PROSITE" id="PS51296"/>
    </source>
</evidence>
<evidence type="ECO:0000256" key="8">
    <source>
        <dbReference type="ARBA" id="ARBA00023002"/>
    </source>
</evidence>
<keyword evidence="14" id="KW-1185">Reference proteome</keyword>
<organism evidence="13 14">
    <name type="scientific">Crotalus adamanteus</name>
    <name type="common">Eastern diamondback rattlesnake</name>
    <dbReference type="NCBI Taxonomy" id="8729"/>
    <lineage>
        <taxon>Eukaryota</taxon>
        <taxon>Metazoa</taxon>
        <taxon>Chordata</taxon>
        <taxon>Craniata</taxon>
        <taxon>Vertebrata</taxon>
        <taxon>Euteleostomi</taxon>
        <taxon>Lepidosauria</taxon>
        <taxon>Squamata</taxon>
        <taxon>Bifurcata</taxon>
        <taxon>Unidentata</taxon>
        <taxon>Episquamata</taxon>
        <taxon>Toxicofera</taxon>
        <taxon>Serpentes</taxon>
        <taxon>Colubroidea</taxon>
        <taxon>Viperidae</taxon>
        <taxon>Crotalinae</taxon>
        <taxon>Crotalus</taxon>
    </lineage>
</organism>
<dbReference type="GO" id="GO:0016651">
    <property type="term" value="F:oxidoreductase activity, acting on NAD(P)H"/>
    <property type="evidence" value="ECO:0007669"/>
    <property type="project" value="TreeGrafter"/>
</dbReference>
<evidence type="ECO:0000256" key="6">
    <source>
        <dbReference type="ARBA" id="ARBA00022723"/>
    </source>
</evidence>
<evidence type="ECO:0000256" key="7">
    <source>
        <dbReference type="ARBA" id="ARBA00022827"/>
    </source>
</evidence>
<dbReference type="CDD" id="cd03478">
    <property type="entry name" value="Rieske_AIFL_N"/>
    <property type="match status" value="1"/>
</dbReference>
<evidence type="ECO:0000256" key="11">
    <source>
        <dbReference type="ARBA" id="ARBA00023180"/>
    </source>
</evidence>
<dbReference type="Proteomes" id="UP001474421">
    <property type="component" value="Unassembled WGS sequence"/>
</dbReference>
<reference evidence="13 14" key="1">
    <citation type="journal article" date="2024" name="Proc. Natl. Acad. Sci. U.S.A.">
        <title>The genetic regulatory architecture and epigenomic basis for age-related changes in rattlesnake venom.</title>
        <authorList>
            <person name="Hogan M.P."/>
            <person name="Holding M.L."/>
            <person name="Nystrom G.S."/>
            <person name="Colston T.J."/>
            <person name="Bartlett D.A."/>
            <person name="Mason A.J."/>
            <person name="Ellsworth S.A."/>
            <person name="Rautsaw R.M."/>
            <person name="Lawrence K.C."/>
            <person name="Strickland J.L."/>
            <person name="He B."/>
            <person name="Fraser P."/>
            <person name="Margres M.J."/>
            <person name="Gilbert D.M."/>
            <person name="Gibbs H.L."/>
            <person name="Parkinson C.L."/>
            <person name="Rokyta D.R."/>
        </authorList>
    </citation>
    <scope>NUCLEOTIDE SEQUENCE [LARGE SCALE GENOMIC DNA]</scope>
    <source>
        <strain evidence="13">DRR0105</strain>
    </source>
</reference>
<dbReference type="InterPro" id="IPR017941">
    <property type="entry name" value="Rieske_2Fe-2S"/>
</dbReference>
<accession>A0AAW1CJ74</accession>
<gene>
    <name evidence="13" type="ORF">NXF25_003873</name>
</gene>
<dbReference type="Pfam" id="PF00355">
    <property type="entry name" value="Rieske"/>
    <property type="match status" value="1"/>
</dbReference>
<dbReference type="PRINTS" id="PR00469">
    <property type="entry name" value="PNDRDTASEII"/>
</dbReference>
<sequence>MQTCSCCGGSPGRGGEMSVVSAQKMDGAHTLVTQHVCREDELHDGELVTGSASQPVEGSLLRVRERPLCGGGEVQADLMAAPFPCPEIRPSCFPGESVRLAGTMFLALQFGWAQPVTSRGSRMPGRLPGPRPRGPGLSFGASLGNPEGASLLPAWVQLMAVSEWMIRASPRTETLLQPLGSQGSPCKALWRGGEGAFSQGFLLVGGDCYFLAMMREVEVAGCPVLLVREGLDFRALGGRCPHAGAPLCKGYLVKGRLRCPWHGACFSTKTGDIEEYPTLDCLSVFQATVKEGQVYVSARLKDLESGRRVKPMARECQLDHQTALLLGAGPAALTCAETLRQEGFTGRIIMATWENHLPYDKTKLTEDLGAPAESLYLRSQSFLDAHNIEVWKQREVVSVDPAGKMAHFRDGTSQAYSSLLIATGCSPRKLQCPGCSLGNVCTLLTPEDANWILAWALGKTVVIVGASFIGMEVAGNLVGKAAQVQVVEKEERPYQLTLGGQVGTVAMKMLEAQGVRFHLKTDVAQMQGENGKVTNVVLSNGSVLPADLVVVGIGNTPNTSFVQGNSIKLDRTGSILVDLFMKTSAPSVFAAGDVASFPVALAGGKSTPIYHWQIAQAHGRVAALNMLSRQRPLHTVPFFWTKLQSKTIRYAGYGTGHTETVPEGDLGQESFLLFYLRDGWVTAVASLNCDPLVAVVAETLYSGRRISKQEAETMMEAKELPKREPPQ</sequence>
<evidence type="ECO:0000256" key="3">
    <source>
        <dbReference type="ARBA" id="ARBA00012806"/>
    </source>
</evidence>
<dbReference type="SUPFAM" id="SSF55424">
    <property type="entry name" value="FAD/NAD-linked reductases, dimerisation (C-terminal) domain"/>
    <property type="match status" value="1"/>
</dbReference>
<dbReference type="SUPFAM" id="SSF51905">
    <property type="entry name" value="FAD/NAD(P)-binding domain"/>
    <property type="match status" value="1"/>
</dbReference>
<evidence type="ECO:0000256" key="2">
    <source>
        <dbReference type="ARBA" id="ARBA00006442"/>
    </source>
</evidence>
<dbReference type="SUPFAM" id="SSF50022">
    <property type="entry name" value="ISP domain"/>
    <property type="match status" value="1"/>
</dbReference>
<dbReference type="EMBL" id="JAOTOJ010000001">
    <property type="protein sequence ID" value="KAK9412698.1"/>
    <property type="molecule type" value="Genomic_DNA"/>
</dbReference>
<name>A0AAW1CJ74_CROAD</name>
<comment type="similarity">
    <text evidence="1">Belongs to the flavin monoamine oxidase family. FIG1 subfamily.</text>
</comment>
<dbReference type="GO" id="GO:0051537">
    <property type="term" value="F:2 iron, 2 sulfur cluster binding"/>
    <property type="evidence" value="ECO:0007669"/>
    <property type="project" value="UniProtKB-KW"/>
</dbReference>
<dbReference type="Pfam" id="PF07992">
    <property type="entry name" value="Pyr_redox_2"/>
    <property type="match status" value="1"/>
</dbReference>
<dbReference type="InterPro" id="IPR036188">
    <property type="entry name" value="FAD/NAD-bd_sf"/>
</dbReference>
<keyword evidence="4" id="KW-0285">Flavoprotein</keyword>
<dbReference type="PANTHER" id="PTHR43557">
    <property type="entry name" value="APOPTOSIS-INDUCING FACTOR 1"/>
    <property type="match status" value="1"/>
</dbReference>
<dbReference type="PRINTS" id="PR00368">
    <property type="entry name" value="FADPNR"/>
</dbReference>
<evidence type="ECO:0000256" key="4">
    <source>
        <dbReference type="ARBA" id="ARBA00022630"/>
    </source>
</evidence>
<feature type="domain" description="Rieske" evidence="12">
    <location>
        <begin position="214"/>
        <end position="296"/>
    </location>
</feature>
<comment type="caution">
    <text evidence="13">The sequence shown here is derived from an EMBL/GenBank/DDBJ whole genome shotgun (WGS) entry which is preliminary data.</text>
</comment>
<dbReference type="PROSITE" id="PS51296">
    <property type="entry name" value="RIESKE"/>
    <property type="match status" value="1"/>
</dbReference>
<dbReference type="InterPro" id="IPR036922">
    <property type="entry name" value="Rieske_2Fe-2S_sf"/>
</dbReference>
<evidence type="ECO:0000313" key="14">
    <source>
        <dbReference type="Proteomes" id="UP001474421"/>
    </source>
</evidence>
<evidence type="ECO:0000256" key="9">
    <source>
        <dbReference type="ARBA" id="ARBA00023004"/>
    </source>
</evidence>
<comment type="similarity">
    <text evidence="2">Belongs to the FAD-dependent oxidoreductase family.</text>
</comment>
<dbReference type="EC" id="1.4.3.2" evidence="3"/>
<keyword evidence="11" id="KW-0325">Glycoprotein</keyword>
<keyword evidence="10" id="KW-0411">Iron-sulfur</keyword>
<dbReference type="Pfam" id="PF14759">
    <property type="entry name" value="Reductase_C"/>
    <property type="match status" value="1"/>
</dbReference>
<dbReference type="GO" id="GO:0001716">
    <property type="term" value="F:L-amino-acid oxidase activity"/>
    <property type="evidence" value="ECO:0007669"/>
    <property type="project" value="UniProtKB-EC"/>
</dbReference>
<keyword evidence="9" id="KW-0408">Iron</keyword>
<evidence type="ECO:0000256" key="5">
    <source>
        <dbReference type="ARBA" id="ARBA00022714"/>
    </source>
</evidence>
<evidence type="ECO:0000313" key="13">
    <source>
        <dbReference type="EMBL" id="KAK9412698.1"/>
    </source>
</evidence>
<dbReference type="AlphaFoldDB" id="A0AAW1CJ74"/>